<evidence type="ECO:0000256" key="8">
    <source>
        <dbReference type="RuleBase" id="RU000682"/>
    </source>
</evidence>
<dbReference type="Proteomes" id="UP000675881">
    <property type="component" value="Chromosome 5"/>
</dbReference>
<feature type="compositionally biased region" description="Basic and acidic residues" evidence="9">
    <location>
        <begin position="1"/>
        <end position="21"/>
    </location>
</feature>
<name>A0A7R8CYC4_LEPSM</name>
<feature type="compositionally biased region" description="Low complexity" evidence="9">
    <location>
        <begin position="206"/>
        <end position="221"/>
    </location>
</feature>
<feature type="region of interest" description="Disordered" evidence="9">
    <location>
        <begin position="467"/>
        <end position="528"/>
    </location>
</feature>
<evidence type="ECO:0000313" key="11">
    <source>
        <dbReference type="Proteomes" id="UP000675881"/>
    </source>
</evidence>
<feature type="compositionally biased region" description="Low complexity" evidence="9">
    <location>
        <begin position="501"/>
        <end position="511"/>
    </location>
</feature>
<evidence type="ECO:0000256" key="9">
    <source>
        <dbReference type="SAM" id="MobiDB-lite"/>
    </source>
</evidence>
<feature type="compositionally biased region" description="Basic residues" evidence="9">
    <location>
        <begin position="259"/>
        <end position="269"/>
    </location>
</feature>
<comment type="similarity">
    <text evidence="2">Belongs to the paired homeobox family. Bicoid subfamily.</text>
</comment>
<feature type="region of interest" description="Disordered" evidence="9">
    <location>
        <begin position="128"/>
        <end position="147"/>
    </location>
</feature>
<dbReference type="InterPro" id="IPR009057">
    <property type="entry name" value="Homeodomain-like_sf"/>
</dbReference>
<evidence type="ECO:0000313" key="10">
    <source>
        <dbReference type="EMBL" id="CAF2939889.1"/>
    </source>
</evidence>
<organism evidence="10 11">
    <name type="scientific">Lepeophtheirus salmonis</name>
    <name type="common">Salmon louse</name>
    <name type="synonym">Caligus salmonis</name>
    <dbReference type="NCBI Taxonomy" id="72036"/>
    <lineage>
        <taxon>Eukaryota</taxon>
        <taxon>Metazoa</taxon>
        <taxon>Ecdysozoa</taxon>
        <taxon>Arthropoda</taxon>
        <taxon>Crustacea</taxon>
        <taxon>Multicrustacea</taxon>
        <taxon>Hexanauplia</taxon>
        <taxon>Copepoda</taxon>
        <taxon>Siphonostomatoida</taxon>
        <taxon>Caligidae</taxon>
        <taxon>Lepeophtheirus</taxon>
    </lineage>
</organism>
<dbReference type="GO" id="GO:0005634">
    <property type="term" value="C:nucleus"/>
    <property type="evidence" value="ECO:0007669"/>
    <property type="project" value="UniProtKB-SubCell"/>
</dbReference>
<dbReference type="Gene3D" id="1.10.10.60">
    <property type="entry name" value="Homeodomain-like"/>
    <property type="match status" value="1"/>
</dbReference>
<dbReference type="Pfam" id="PF00046">
    <property type="entry name" value="Homeodomain"/>
    <property type="match status" value="1"/>
</dbReference>
<dbReference type="OrthoDB" id="6159439at2759"/>
<feature type="compositionally biased region" description="Polar residues" evidence="9">
    <location>
        <begin position="431"/>
        <end position="451"/>
    </location>
</feature>
<evidence type="ECO:0000256" key="3">
    <source>
        <dbReference type="ARBA" id="ARBA00022473"/>
    </source>
</evidence>
<evidence type="ECO:0000256" key="6">
    <source>
        <dbReference type="ARBA" id="ARBA00023242"/>
    </source>
</evidence>
<evidence type="ECO:0000256" key="7">
    <source>
        <dbReference type="PROSITE-ProRule" id="PRU00108"/>
    </source>
</evidence>
<dbReference type="InterPro" id="IPR001356">
    <property type="entry name" value="HD"/>
</dbReference>
<evidence type="ECO:0000256" key="5">
    <source>
        <dbReference type="ARBA" id="ARBA00023155"/>
    </source>
</evidence>
<keyword evidence="4 7" id="KW-0238">DNA-binding</keyword>
<feature type="compositionally biased region" description="Basic residues" evidence="9">
    <location>
        <begin position="128"/>
        <end position="138"/>
    </location>
</feature>
<dbReference type="GO" id="GO:0009653">
    <property type="term" value="P:anatomical structure morphogenesis"/>
    <property type="evidence" value="ECO:0007669"/>
    <property type="project" value="TreeGrafter"/>
</dbReference>
<dbReference type="FunFam" id="1.10.10.60:FF:000679">
    <property type="entry name" value="Homeobox protein aristaless"/>
    <property type="match status" value="1"/>
</dbReference>
<accession>A0A7R8CYC4</accession>
<evidence type="ECO:0000256" key="1">
    <source>
        <dbReference type="ARBA" id="ARBA00004123"/>
    </source>
</evidence>
<gene>
    <name evidence="10" type="ORF">LSAA_9470</name>
</gene>
<dbReference type="CDD" id="cd00086">
    <property type="entry name" value="homeodomain"/>
    <property type="match status" value="1"/>
</dbReference>
<dbReference type="SMART" id="SM00389">
    <property type="entry name" value="HOX"/>
    <property type="match status" value="1"/>
</dbReference>
<keyword evidence="6 7" id="KW-0539">Nucleus</keyword>
<dbReference type="InterPro" id="IPR017970">
    <property type="entry name" value="Homeobox_CS"/>
</dbReference>
<dbReference type="PROSITE" id="PS50071">
    <property type="entry name" value="HOMEOBOX_2"/>
    <property type="match status" value="1"/>
</dbReference>
<reference evidence="10" key="1">
    <citation type="submission" date="2021-02" db="EMBL/GenBank/DDBJ databases">
        <authorList>
            <person name="Bekaert M."/>
        </authorList>
    </citation>
    <scope>NUCLEOTIDE SEQUENCE</scope>
    <source>
        <strain evidence="10">IoA-00</strain>
    </source>
</reference>
<dbReference type="GO" id="GO:0000978">
    <property type="term" value="F:RNA polymerase II cis-regulatory region sequence-specific DNA binding"/>
    <property type="evidence" value="ECO:0007669"/>
    <property type="project" value="TreeGrafter"/>
</dbReference>
<dbReference type="PANTHER" id="PTHR45882:SF3">
    <property type="entry name" value="PITUITARY HOMEOBOX HOMOLOG PTX1"/>
    <property type="match status" value="1"/>
</dbReference>
<dbReference type="PANTHER" id="PTHR45882">
    <property type="entry name" value="PITUITARY HOMEOBOX HOMOLOG PTX1"/>
    <property type="match status" value="1"/>
</dbReference>
<feature type="region of interest" description="Disordered" evidence="9">
    <location>
        <begin position="156"/>
        <end position="272"/>
    </location>
</feature>
<feature type="compositionally biased region" description="Low complexity" evidence="9">
    <location>
        <begin position="172"/>
        <end position="196"/>
    </location>
</feature>
<feature type="region of interest" description="Disordered" evidence="9">
    <location>
        <begin position="1"/>
        <end position="22"/>
    </location>
</feature>
<keyword evidence="3" id="KW-0217">Developmental protein</keyword>
<feature type="region of interest" description="Disordered" evidence="9">
    <location>
        <begin position="418"/>
        <end position="451"/>
    </location>
</feature>
<evidence type="ECO:0000256" key="4">
    <source>
        <dbReference type="ARBA" id="ARBA00023125"/>
    </source>
</evidence>
<sequence length="528" mass="56770">MEKLIEMLGRDDDDEARKGARSEFPQRGGVYCKAGGGRRSYAALKDYPERNIFFHLKSSTSTAGLVHAGLGAGLSDLGLEGLMPQYPHHHHHGHGHGHHLHHAAAQHHHPSSSSGGVSADFHHVQYPHHHHSLHHHGQSPHQLNHHQALASHRPFTPLNHLHSTTGGGGGSNNNPSNNSGNSPSLQQSVNSSSSSSAADNQGIVDSTFSPSSSHLPSSTTLKIKSDPGHLVEPSSQSPDDTHINPDSQLDDSKDGKKGSGMKRQRRQRTHFTSQQLQELEAFFSRNRYPDMSTRDEISMWLNLTEPRIRVWFKNRRAKWRKRERHLITGTDFSKSGFGTNFNGLMQPFDESLYSGYTSYNNWAVKAAPSTLAKAGFAAAAWGLGAMHNAAAQSSFSPVGSSNTLPGYGNSAADSTYGVYSPVGSSTKEESSQSQNNNPGALQQQQQTYSPTSSIAALRLKAKTEDNYTYRTGGGVSPLQQEDGRSDSTGSAAAPPLHQGGDHSSPSSSSVCGSGGSSGGYNLNSDRTV</sequence>
<feature type="DNA-binding region" description="Homeobox" evidence="7">
    <location>
        <begin position="264"/>
        <end position="323"/>
    </location>
</feature>
<dbReference type="AlphaFoldDB" id="A0A7R8CYC4"/>
<protein>
    <submittedName>
        <fullName evidence="10">Pituitary homeobox x,Pituitary homeobox 2,Pituitary homeobox 1,Pituitary homeobox homolog Ptx1,Homeobox protein unc-30,Pituitary homeobox 3</fullName>
    </submittedName>
</protein>
<feature type="region of interest" description="Disordered" evidence="9">
    <location>
        <begin position="85"/>
        <end position="120"/>
    </location>
</feature>
<dbReference type="GO" id="GO:0000981">
    <property type="term" value="F:DNA-binding transcription factor activity, RNA polymerase II-specific"/>
    <property type="evidence" value="ECO:0007669"/>
    <property type="project" value="InterPro"/>
</dbReference>
<keyword evidence="11" id="KW-1185">Reference proteome</keyword>
<feature type="compositionally biased region" description="Basic residues" evidence="9">
    <location>
        <begin position="87"/>
        <end position="110"/>
    </location>
</feature>
<dbReference type="PROSITE" id="PS00027">
    <property type="entry name" value="HOMEOBOX_1"/>
    <property type="match status" value="1"/>
</dbReference>
<keyword evidence="5 7" id="KW-0371">Homeobox</keyword>
<dbReference type="SUPFAM" id="SSF46689">
    <property type="entry name" value="Homeodomain-like"/>
    <property type="match status" value="1"/>
</dbReference>
<dbReference type="EMBL" id="HG994584">
    <property type="protein sequence ID" value="CAF2939889.1"/>
    <property type="molecule type" value="Genomic_DNA"/>
</dbReference>
<comment type="subcellular location">
    <subcellularLocation>
        <location evidence="1 7 8">Nucleus</location>
    </subcellularLocation>
</comment>
<evidence type="ECO:0000256" key="2">
    <source>
        <dbReference type="ARBA" id="ARBA00006503"/>
    </source>
</evidence>
<proteinExistence type="inferred from homology"/>